<organism evidence="1 2">
    <name type="scientific">Bradyrhizobium rifense</name>
    <dbReference type="NCBI Taxonomy" id="515499"/>
    <lineage>
        <taxon>Bacteria</taxon>
        <taxon>Pseudomonadati</taxon>
        <taxon>Pseudomonadota</taxon>
        <taxon>Alphaproteobacteria</taxon>
        <taxon>Hyphomicrobiales</taxon>
        <taxon>Nitrobacteraceae</taxon>
        <taxon>Bradyrhizobium</taxon>
    </lineage>
</organism>
<name>A0A5D3K8X3_9BRAD</name>
<proteinExistence type="predicted"/>
<accession>A0A5D3K8X3</accession>
<evidence type="ECO:0000313" key="2">
    <source>
        <dbReference type="Proteomes" id="UP000324758"/>
    </source>
</evidence>
<protein>
    <submittedName>
        <fullName evidence="1">Flavin-nucleotide-binding protein</fullName>
    </submittedName>
</protein>
<dbReference type="PANTHER" id="PTHR42815:SF2">
    <property type="entry name" value="FAD-BINDING, PUTATIVE (AFU_ORTHOLOGUE AFUA_6G07600)-RELATED"/>
    <property type="match status" value="1"/>
</dbReference>
<sequence>MMKPTSPFHAGEQTIQSLAGVRDRMELRGRAVIRDYMPEQHRAFFAALPFMLVGMADQNGHPWATTLSGAPGFMNSSDANLLTIKSWPDLRDPLHSCIRDGAPVGGLGIELSTRRRNRVNGRIENCVIGECFSIRVQQSFGNCPKYIQARSERSQICSRLATETRTASHLGDDEVSFITEADTFFIASRSPQFDPQESSQGLDVSHRGGRPGFVRVISPNELSFPDYSGNLLFNTLGNLETDARAGLLFIDFQSGRMLHVIGRARICWDVSETMRSAGIERLIFLDIQCVLNREHAFPHLFDFVSYSPHLGTEG</sequence>
<comment type="caution">
    <text evidence="1">The sequence shown here is derived from an EMBL/GenBank/DDBJ whole genome shotgun (WGS) entry which is preliminary data.</text>
</comment>
<reference evidence="1 2" key="1">
    <citation type="submission" date="2019-08" db="EMBL/GenBank/DDBJ databases">
        <title>Bradyrhizobium hipponensis sp. nov., a rhizobium isolated from a Lupinus angustifolius root nodule in Tunisia.</title>
        <authorList>
            <person name="Off K."/>
            <person name="Rejili M."/>
            <person name="Mars M."/>
            <person name="Brachmann A."/>
            <person name="Marin M."/>
        </authorList>
    </citation>
    <scope>NUCLEOTIDE SEQUENCE [LARGE SCALE GENOMIC DNA]</scope>
    <source>
        <strain evidence="1 2">CTAW71</strain>
    </source>
</reference>
<dbReference type="OrthoDB" id="9786134at2"/>
<dbReference type="RefSeq" id="WP_148776636.1">
    <property type="nucleotide sequence ID" value="NZ_VSSS01000057.1"/>
</dbReference>
<dbReference type="Gene3D" id="2.30.110.10">
    <property type="entry name" value="Electron Transport, Fmn-binding Protein, Chain A"/>
    <property type="match status" value="1"/>
</dbReference>
<dbReference type="PANTHER" id="PTHR42815">
    <property type="entry name" value="FAD-BINDING, PUTATIVE (AFU_ORTHOLOGUE AFUA_6G07600)-RELATED"/>
    <property type="match status" value="1"/>
</dbReference>
<dbReference type="EMBL" id="VSSS01000057">
    <property type="protein sequence ID" value="TYL89943.1"/>
    <property type="molecule type" value="Genomic_DNA"/>
</dbReference>
<dbReference type="Proteomes" id="UP000324758">
    <property type="component" value="Unassembled WGS sequence"/>
</dbReference>
<keyword evidence="2" id="KW-1185">Reference proteome</keyword>
<dbReference type="SUPFAM" id="SSF50475">
    <property type="entry name" value="FMN-binding split barrel"/>
    <property type="match status" value="1"/>
</dbReference>
<dbReference type="AlphaFoldDB" id="A0A5D3K8X3"/>
<evidence type="ECO:0000313" key="1">
    <source>
        <dbReference type="EMBL" id="TYL89943.1"/>
    </source>
</evidence>
<dbReference type="InterPro" id="IPR012349">
    <property type="entry name" value="Split_barrel_FMN-bd"/>
</dbReference>
<gene>
    <name evidence="1" type="ORF">FXB40_33945</name>
</gene>